<dbReference type="EMBL" id="JAPFFF010000050">
    <property type="protein sequence ID" value="KAK8839702.1"/>
    <property type="molecule type" value="Genomic_DNA"/>
</dbReference>
<comment type="caution">
    <text evidence="2">The sequence shown here is derived from an EMBL/GenBank/DDBJ whole genome shotgun (WGS) entry which is preliminary data.</text>
</comment>
<feature type="region of interest" description="Disordered" evidence="1">
    <location>
        <begin position="190"/>
        <end position="221"/>
    </location>
</feature>
<proteinExistence type="predicted"/>
<evidence type="ECO:0000313" key="3">
    <source>
        <dbReference type="Proteomes" id="UP001470230"/>
    </source>
</evidence>
<evidence type="ECO:0000256" key="1">
    <source>
        <dbReference type="SAM" id="MobiDB-lite"/>
    </source>
</evidence>
<keyword evidence="3" id="KW-1185">Reference proteome</keyword>
<gene>
    <name evidence="2" type="ORF">M9Y10_031406</name>
</gene>
<name>A0ABR2H291_9EUKA</name>
<sequence>MNNIKTYSLNIHLISFQLPDDSYHDGNKIRIGITTLPEHKKAKFTISATKIEHSNHVFTVNAEIPTKDTKDLPPNATKKVIISIRRKGSLSKPMIGTAIIHAYDFPKLGKKDVNENFINGNVKIIDVYEPIDQQMKEIEECEKKGLAFNFEETDHHTVKRKAIGQMQIQLSLSPSFEEQQEMQANKISTNKHHNKHGHHNVHASRTDKHHVKKNSTYRHFH</sequence>
<evidence type="ECO:0008006" key="4">
    <source>
        <dbReference type="Google" id="ProtNLM"/>
    </source>
</evidence>
<protein>
    <recommendedName>
        <fullName evidence="4">MSP domain-containing protein</fullName>
    </recommendedName>
</protein>
<reference evidence="2 3" key="1">
    <citation type="submission" date="2024-04" db="EMBL/GenBank/DDBJ databases">
        <title>Tritrichomonas musculus Genome.</title>
        <authorList>
            <person name="Alves-Ferreira E."/>
            <person name="Grigg M."/>
            <person name="Lorenzi H."/>
            <person name="Galac M."/>
        </authorList>
    </citation>
    <scope>NUCLEOTIDE SEQUENCE [LARGE SCALE GENOMIC DNA]</scope>
    <source>
        <strain evidence="2 3">EAF2021</strain>
    </source>
</reference>
<dbReference type="Proteomes" id="UP001470230">
    <property type="component" value="Unassembled WGS sequence"/>
</dbReference>
<organism evidence="2 3">
    <name type="scientific">Tritrichomonas musculus</name>
    <dbReference type="NCBI Taxonomy" id="1915356"/>
    <lineage>
        <taxon>Eukaryota</taxon>
        <taxon>Metamonada</taxon>
        <taxon>Parabasalia</taxon>
        <taxon>Tritrichomonadida</taxon>
        <taxon>Tritrichomonadidae</taxon>
        <taxon>Tritrichomonas</taxon>
    </lineage>
</organism>
<evidence type="ECO:0000313" key="2">
    <source>
        <dbReference type="EMBL" id="KAK8839702.1"/>
    </source>
</evidence>
<accession>A0ABR2H291</accession>